<organism evidence="1 2">
    <name type="scientific">Phytophthora cactorum</name>
    <dbReference type="NCBI Taxonomy" id="29920"/>
    <lineage>
        <taxon>Eukaryota</taxon>
        <taxon>Sar</taxon>
        <taxon>Stramenopiles</taxon>
        <taxon>Oomycota</taxon>
        <taxon>Peronosporomycetes</taxon>
        <taxon>Peronosporales</taxon>
        <taxon>Peronosporaceae</taxon>
        <taxon>Phytophthora</taxon>
    </lineage>
</organism>
<sequence length="156" mass="17017">MKIKRHCKTSAAGDTSGYESAEQQTEKPCVRLLTKANAGLGIGCYSIQLNKEITVEGSRCSLNASFVVCLLRVCSQTLPHQAKASSGDKCKSHQALDLPKKCQPDAAQDGQGADTVAIIQELYLLLKTHRRTARRQQKELQACVTVLTATIRRCIT</sequence>
<dbReference type="AlphaFoldDB" id="A0A8T1U6E6"/>
<evidence type="ECO:0000313" key="2">
    <source>
        <dbReference type="Proteomes" id="UP000688947"/>
    </source>
</evidence>
<dbReference type="OrthoDB" id="10551416at2759"/>
<dbReference type="Proteomes" id="UP000688947">
    <property type="component" value="Unassembled WGS sequence"/>
</dbReference>
<gene>
    <name evidence="1" type="ORF">JG687_00011622</name>
</gene>
<comment type="caution">
    <text evidence="1">The sequence shown here is derived from an EMBL/GenBank/DDBJ whole genome shotgun (WGS) entry which is preliminary data.</text>
</comment>
<reference evidence="1" key="1">
    <citation type="submission" date="2021-01" db="EMBL/GenBank/DDBJ databases">
        <title>Phytophthora aleatoria, a newly-described species from Pinus radiata is distinct from Phytophthora cactorum isolates based on comparative genomics.</title>
        <authorList>
            <person name="Mcdougal R."/>
            <person name="Panda P."/>
            <person name="Williams N."/>
            <person name="Studholme D.J."/>
        </authorList>
    </citation>
    <scope>NUCLEOTIDE SEQUENCE</scope>
    <source>
        <strain evidence="1">NZFS 3830</strain>
    </source>
</reference>
<name>A0A8T1U6E6_9STRA</name>
<proteinExistence type="predicted"/>
<accession>A0A8T1U6E6</accession>
<protein>
    <submittedName>
        <fullName evidence="1">Uncharacterized protein</fullName>
    </submittedName>
</protein>
<dbReference type="EMBL" id="JAENGZ010000723">
    <property type="protein sequence ID" value="KAG6954744.1"/>
    <property type="molecule type" value="Genomic_DNA"/>
</dbReference>
<evidence type="ECO:0000313" key="1">
    <source>
        <dbReference type="EMBL" id="KAG6954744.1"/>
    </source>
</evidence>